<protein>
    <recommendedName>
        <fullName evidence="1">HTH cro/C1-type domain-containing protein</fullName>
    </recommendedName>
</protein>
<accession>A0A2W2ASE9</accession>
<dbReference type="AlphaFoldDB" id="A0A2W2ASE9"/>
<evidence type="ECO:0000313" key="2">
    <source>
        <dbReference type="EMBL" id="PZF78255.1"/>
    </source>
</evidence>
<dbReference type="SMART" id="SM00530">
    <property type="entry name" value="HTH_XRE"/>
    <property type="match status" value="1"/>
</dbReference>
<dbReference type="RefSeq" id="WP_111195583.1">
    <property type="nucleotide sequence ID" value="NZ_QKVK01000001.1"/>
</dbReference>
<dbReference type="Gene3D" id="1.10.260.40">
    <property type="entry name" value="lambda repressor-like DNA-binding domains"/>
    <property type="match status" value="1"/>
</dbReference>
<dbReference type="CDD" id="cd00093">
    <property type="entry name" value="HTH_XRE"/>
    <property type="match status" value="1"/>
</dbReference>
<dbReference type="PROSITE" id="PS50943">
    <property type="entry name" value="HTH_CROC1"/>
    <property type="match status" value="1"/>
</dbReference>
<dbReference type="GO" id="GO:0003677">
    <property type="term" value="F:DNA binding"/>
    <property type="evidence" value="ECO:0007669"/>
    <property type="project" value="InterPro"/>
</dbReference>
<feature type="domain" description="HTH cro/C1-type" evidence="1">
    <location>
        <begin position="17"/>
        <end position="70"/>
    </location>
</feature>
<sequence>MNQHAPFSPHKNFADNLRALCTRHGSIAAVCRALGMNRQQFNKYLSGSTLPNVATLEKICGFFHIESESLFQDPAGLKKPKGEAMPGGLPLHGLGLVASAFAAMQPTTLRAGCYHLYSLWPRDEGQCLREAVFIQKKAGATLFTRFTKYRAVGQHQNYYLSGRHDGVVLESEKARFLLSLNRKGCGEMSLVSIGAESARSPGFLSGLALVMTPSGAPQAVRATLQFRGCREILRRTISEAGLLPLSDQSIPDEVRQSLTVTRQMPVSHLEAFSLLDGLPSTFR</sequence>
<evidence type="ECO:0000313" key="3">
    <source>
        <dbReference type="Proteomes" id="UP000248795"/>
    </source>
</evidence>
<dbReference type="EMBL" id="QKVK01000001">
    <property type="protein sequence ID" value="PZF78255.1"/>
    <property type="molecule type" value="Genomic_DNA"/>
</dbReference>
<keyword evidence="3" id="KW-1185">Reference proteome</keyword>
<dbReference type="Proteomes" id="UP000248795">
    <property type="component" value="Unassembled WGS sequence"/>
</dbReference>
<dbReference type="InterPro" id="IPR010982">
    <property type="entry name" value="Lambda_DNA-bd_dom_sf"/>
</dbReference>
<proteinExistence type="predicted"/>
<evidence type="ECO:0000259" key="1">
    <source>
        <dbReference type="PROSITE" id="PS50943"/>
    </source>
</evidence>
<dbReference type="SUPFAM" id="SSF47413">
    <property type="entry name" value="lambda repressor-like DNA-binding domains"/>
    <property type="match status" value="1"/>
</dbReference>
<organism evidence="2 3">
    <name type="scientific">Aestuariivirga litoralis</name>
    <dbReference type="NCBI Taxonomy" id="2650924"/>
    <lineage>
        <taxon>Bacteria</taxon>
        <taxon>Pseudomonadati</taxon>
        <taxon>Pseudomonadota</taxon>
        <taxon>Alphaproteobacteria</taxon>
        <taxon>Hyphomicrobiales</taxon>
        <taxon>Aestuariivirgaceae</taxon>
        <taxon>Aestuariivirga</taxon>
    </lineage>
</organism>
<reference evidence="3" key="1">
    <citation type="submission" date="2018-06" db="EMBL/GenBank/DDBJ databases">
        <title>Aestuariibacter litoralis strain KCTC 52945T.</title>
        <authorList>
            <person name="Li X."/>
            <person name="Salam N."/>
            <person name="Li J.-L."/>
            <person name="Chen Y.-M."/>
            <person name="Yang Z.-W."/>
            <person name="Zhang L.-Y."/>
            <person name="Han M.-X."/>
            <person name="Xiao M."/>
            <person name="Li W.-J."/>
        </authorList>
    </citation>
    <scope>NUCLEOTIDE SEQUENCE [LARGE SCALE GENOMIC DNA]</scope>
    <source>
        <strain evidence="3">KCTC 52945</strain>
    </source>
</reference>
<dbReference type="InterPro" id="IPR001387">
    <property type="entry name" value="Cro/C1-type_HTH"/>
</dbReference>
<comment type="caution">
    <text evidence="2">The sequence shown here is derived from an EMBL/GenBank/DDBJ whole genome shotgun (WGS) entry which is preliminary data.</text>
</comment>
<gene>
    <name evidence="2" type="ORF">DK847_00035</name>
</gene>
<name>A0A2W2ASE9_9HYPH</name>